<evidence type="ECO:0000313" key="1">
    <source>
        <dbReference type="EMBL" id="KAH0535076.1"/>
    </source>
</evidence>
<gene>
    <name evidence="1" type="ORF">KQX54_013043</name>
</gene>
<dbReference type="PANTHER" id="PTHR37162">
    <property type="entry name" value="HAT FAMILY DIMERISATION DOMAINCONTAINING PROTEIN-RELATED"/>
    <property type="match status" value="1"/>
</dbReference>
<dbReference type="SUPFAM" id="SSF53098">
    <property type="entry name" value="Ribonuclease H-like"/>
    <property type="match status" value="1"/>
</dbReference>
<dbReference type="Proteomes" id="UP000826195">
    <property type="component" value="Unassembled WGS sequence"/>
</dbReference>
<name>A0AAV7HTQ2_COTGL</name>
<dbReference type="InterPro" id="IPR012337">
    <property type="entry name" value="RNaseH-like_sf"/>
</dbReference>
<comment type="caution">
    <text evidence="1">The sequence shown here is derived from an EMBL/GenBank/DDBJ whole genome shotgun (WGS) entry which is preliminary data.</text>
</comment>
<proteinExistence type="predicted"/>
<dbReference type="AlphaFoldDB" id="A0AAV7HTQ2"/>
<dbReference type="PANTHER" id="PTHR37162:SF1">
    <property type="entry name" value="BED-TYPE DOMAIN-CONTAINING PROTEIN"/>
    <property type="match status" value="1"/>
</dbReference>
<accession>A0AAV7HTQ2</accession>
<sequence>MLAVRWTVWFTVKLRKADNPNKAYFKLCKSELRAHRTDLVRHRDSAKHIKNATATAAHVTINRVFSKYLGLIPVVETSANDLYEALNKYFIKINLNLSNGFAIATDGGSNLCGIRHSLFTLMKEKNEKLILFKCICHSIHLVCFHASEELPSNIDYMLREIFKWFKRSALRRKKYLHVYNTINDEGDPLQLVQLSGTRWLARGQAVALILDQWDSLKLHFDVAASEKHQDRYTAKEFQEMYNDPANLLYFTFLSPILSKFNSINLLFQKEHADHFAILQE</sequence>
<protein>
    <submittedName>
        <fullName evidence="1">Uncharacterized protein</fullName>
    </submittedName>
</protein>
<evidence type="ECO:0000313" key="2">
    <source>
        <dbReference type="Proteomes" id="UP000826195"/>
    </source>
</evidence>
<dbReference type="EMBL" id="JAHXZJ010002982">
    <property type="protein sequence ID" value="KAH0535076.1"/>
    <property type="molecule type" value="Genomic_DNA"/>
</dbReference>
<keyword evidence="2" id="KW-1185">Reference proteome</keyword>
<reference evidence="1 2" key="1">
    <citation type="journal article" date="2021" name="J. Hered.">
        <title>A chromosome-level genome assembly of the parasitoid wasp, Cotesia glomerata (Hymenoptera: Braconidae).</title>
        <authorList>
            <person name="Pinto B.J."/>
            <person name="Weis J.J."/>
            <person name="Gamble T."/>
            <person name="Ode P.J."/>
            <person name="Paul R."/>
            <person name="Zaspel J.M."/>
        </authorList>
    </citation>
    <scope>NUCLEOTIDE SEQUENCE [LARGE SCALE GENOMIC DNA]</scope>
    <source>
        <strain evidence="1">CgM1</strain>
    </source>
</reference>
<organism evidence="1 2">
    <name type="scientific">Cotesia glomerata</name>
    <name type="common">Lepidopteran parasitic wasp</name>
    <name type="synonym">Apanteles glomeratus</name>
    <dbReference type="NCBI Taxonomy" id="32391"/>
    <lineage>
        <taxon>Eukaryota</taxon>
        <taxon>Metazoa</taxon>
        <taxon>Ecdysozoa</taxon>
        <taxon>Arthropoda</taxon>
        <taxon>Hexapoda</taxon>
        <taxon>Insecta</taxon>
        <taxon>Pterygota</taxon>
        <taxon>Neoptera</taxon>
        <taxon>Endopterygota</taxon>
        <taxon>Hymenoptera</taxon>
        <taxon>Apocrita</taxon>
        <taxon>Ichneumonoidea</taxon>
        <taxon>Braconidae</taxon>
        <taxon>Microgastrinae</taxon>
        <taxon>Cotesia</taxon>
    </lineage>
</organism>